<feature type="domain" description="Cyclic nucleotide-binding" evidence="2">
    <location>
        <begin position="32"/>
        <end position="122"/>
    </location>
</feature>
<comment type="caution">
    <text evidence="3">The sequence shown here is derived from an EMBL/GenBank/DDBJ whole genome shotgun (WGS) entry which is preliminary data.</text>
</comment>
<gene>
    <name evidence="3" type="ORF">ECRASSUSDP1_LOCUS25750</name>
</gene>
<organism evidence="3 4">
    <name type="scientific">Euplotes crassus</name>
    <dbReference type="NCBI Taxonomy" id="5936"/>
    <lineage>
        <taxon>Eukaryota</taxon>
        <taxon>Sar</taxon>
        <taxon>Alveolata</taxon>
        <taxon>Ciliophora</taxon>
        <taxon>Intramacronucleata</taxon>
        <taxon>Spirotrichea</taxon>
        <taxon>Hypotrichia</taxon>
        <taxon>Euplotida</taxon>
        <taxon>Euplotidae</taxon>
        <taxon>Moneuplotes</taxon>
    </lineage>
</organism>
<feature type="region of interest" description="Disordered" evidence="1">
    <location>
        <begin position="483"/>
        <end position="505"/>
    </location>
</feature>
<dbReference type="InterPro" id="IPR018490">
    <property type="entry name" value="cNMP-bd_dom_sf"/>
</dbReference>
<evidence type="ECO:0000256" key="1">
    <source>
        <dbReference type="SAM" id="MobiDB-lite"/>
    </source>
</evidence>
<reference evidence="3" key="1">
    <citation type="submission" date="2023-07" db="EMBL/GenBank/DDBJ databases">
        <authorList>
            <consortium name="AG Swart"/>
            <person name="Singh M."/>
            <person name="Singh A."/>
            <person name="Seah K."/>
            <person name="Emmerich C."/>
        </authorList>
    </citation>
    <scope>NUCLEOTIDE SEQUENCE</scope>
    <source>
        <strain evidence="3">DP1</strain>
    </source>
</reference>
<name>A0AAD1Y3W8_EUPCR</name>
<dbReference type="CDD" id="cd00038">
    <property type="entry name" value="CAP_ED"/>
    <property type="match status" value="1"/>
</dbReference>
<protein>
    <recommendedName>
        <fullName evidence="2">Cyclic nucleotide-binding domain-containing protein</fullName>
    </recommendedName>
</protein>
<sequence>MRVFRREYLIKSTRSRKERLDKKVKFLKHVFLFKELDEDMIENYTFLIEEVHLHQNQYLYKRGQKVKYLYIINQGEFEEAAPPYGDYQTSPSPHKTMTSPDKLSYFNEMKMIESKTQISRASPGNLCGDVEIYLKRSSYSSSIKCISQSAIVFRLLLNDFKFLLSLPSLSTIFEKEMQRKLEHNEQLMLSEEKFDQIQKASFDEKISFPNKLRNYLKLNFLPKYECNNDNKVIYQNIKPKGAKSLTRKDLSQHFKLNPNNNARLFHKKTVRLQENIFAKKIPTRSRSIDTVGGKRSNLIQTDKIQLKLMQKHLSKNPPTSHATPNSLYSSLRPKTVHLPSYQEKYAPHDLLNKDTIIKKNRIELLERKLKDSLKHQILYSISPTKITEHYNAVSNLNGIRKKIMKKESLFLTNDSIKEKDPKKKTIDLSMQEISESRESVDSSKEQENIFKEISLKQKMKDDVILNKINVDEYNDMIFYPPKRAHRSNDTSKKRDLSRNSCQNHIPRIKIQKSKKSKKSSISKAIIPNAKLRAGPVYLTQHCPDQILPTSGYFPKRSSSLTRFKNSTNKFENAQSDKIQEHFQKSLTISRMNPGKFIDFKEGRQALNFTKNVTIFLNQRIKTCQQR</sequence>
<dbReference type="SUPFAM" id="SSF51206">
    <property type="entry name" value="cAMP-binding domain-like"/>
    <property type="match status" value="1"/>
</dbReference>
<proteinExistence type="predicted"/>
<dbReference type="InterPro" id="IPR014710">
    <property type="entry name" value="RmlC-like_jellyroll"/>
</dbReference>
<feature type="compositionally biased region" description="Basic and acidic residues" evidence="1">
    <location>
        <begin position="486"/>
        <end position="497"/>
    </location>
</feature>
<keyword evidence="4" id="KW-1185">Reference proteome</keyword>
<evidence type="ECO:0000313" key="4">
    <source>
        <dbReference type="Proteomes" id="UP001295684"/>
    </source>
</evidence>
<dbReference type="Gene3D" id="2.60.120.10">
    <property type="entry name" value="Jelly Rolls"/>
    <property type="match status" value="1"/>
</dbReference>
<dbReference type="EMBL" id="CAMPGE010026548">
    <property type="protein sequence ID" value="CAI2384228.1"/>
    <property type="molecule type" value="Genomic_DNA"/>
</dbReference>
<evidence type="ECO:0000259" key="2">
    <source>
        <dbReference type="PROSITE" id="PS50042"/>
    </source>
</evidence>
<dbReference type="PROSITE" id="PS50042">
    <property type="entry name" value="CNMP_BINDING_3"/>
    <property type="match status" value="1"/>
</dbReference>
<dbReference type="AlphaFoldDB" id="A0AAD1Y3W8"/>
<dbReference type="InterPro" id="IPR000595">
    <property type="entry name" value="cNMP-bd_dom"/>
</dbReference>
<accession>A0AAD1Y3W8</accession>
<dbReference type="Proteomes" id="UP001295684">
    <property type="component" value="Unassembled WGS sequence"/>
</dbReference>
<evidence type="ECO:0000313" key="3">
    <source>
        <dbReference type="EMBL" id="CAI2384228.1"/>
    </source>
</evidence>